<dbReference type="InterPro" id="IPR012677">
    <property type="entry name" value="Nucleotide-bd_a/b_plait_sf"/>
</dbReference>
<evidence type="ECO:0000313" key="14">
    <source>
        <dbReference type="EMBL" id="KAK9523970.1"/>
    </source>
</evidence>
<reference evidence="14 15" key="1">
    <citation type="journal article" date="2024" name="Genome Biol. Evol.">
        <title>Chromosome-level genome assembly of the viviparous eelpout Zoarces viviparus.</title>
        <authorList>
            <person name="Fuhrmann N."/>
            <person name="Brasseur M.V."/>
            <person name="Bakowski C.E."/>
            <person name="Podsiadlowski L."/>
            <person name="Prost S."/>
            <person name="Krehenwinkel H."/>
            <person name="Mayer C."/>
        </authorList>
    </citation>
    <scope>NUCLEOTIDE SEQUENCE [LARGE SCALE GENOMIC DNA]</scope>
    <source>
        <strain evidence="14">NO-MEL_2022_Ind0_liver</strain>
    </source>
</reference>
<keyword evidence="4" id="KW-0221">Differentiation</keyword>
<dbReference type="Proteomes" id="UP001488805">
    <property type="component" value="Unassembled WGS sequence"/>
</dbReference>
<keyword evidence="7 11" id="KW-0694">RNA-binding</keyword>
<dbReference type="GO" id="GO:0005737">
    <property type="term" value="C:cytoplasm"/>
    <property type="evidence" value="ECO:0007669"/>
    <property type="project" value="UniProtKB-SubCell"/>
</dbReference>
<dbReference type="GO" id="GO:0003730">
    <property type="term" value="F:mRNA 3'-UTR binding"/>
    <property type="evidence" value="ECO:0007669"/>
    <property type="project" value="TreeGrafter"/>
</dbReference>
<dbReference type="InterPro" id="IPR035979">
    <property type="entry name" value="RBD_domain_sf"/>
</dbReference>
<dbReference type="PROSITE" id="PS50102">
    <property type="entry name" value="RRM"/>
    <property type="match status" value="1"/>
</dbReference>
<evidence type="ECO:0000256" key="6">
    <source>
        <dbReference type="ARBA" id="ARBA00022871"/>
    </source>
</evidence>
<dbReference type="EMBL" id="JBCEZU010000156">
    <property type="protein sequence ID" value="KAK9523970.1"/>
    <property type="molecule type" value="Genomic_DNA"/>
</dbReference>
<comment type="caution">
    <text evidence="14">The sequence shown here is derived from an EMBL/GenBank/DDBJ whole genome shotgun (WGS) entry which is preliminary data.</text>
</comment>
<proteinExistence type="predicted"/>
<dbReference type="AlphaFoldDB" id="A0AAW1EMZ6"/>
<dbReference type="Gene3D" id="3.30.70.330">
    <property type="match status" value="1"/>
</dbReference>
<dbReference type="GO" id="GO:0070935">
    <property type="term" value="P:3'-UTR-mediated mRNA stabilization"/>
    <property type="evidence" value="ECO:0007669"/>
    <property type="project" value="TreeGrafter"/>
</dbReference>
<dbReference type="GO" id="GO:0030154">
    <property type="term" value="P:cell differentiation"/>
    <property type="evidence" value="ECO:0007669"/>
    <property type="project" value="UniProtKB-KW"/>
</dbReference>
<organism evidence="14 15">
    <name type="scientific">Zoarces viviparus</name>
    <name type="common">Viviparous eelpout</name>
    <name type="synonym">Blennius viviparus</name>
    <dbReference type="NCBI Taxonomy" id="48416"/>
    <lineage>
        <taxon>Eukaryota</taxon>
        <taxon>Metazoa</taxon>
        <taxon>Chordata</taxon>
        <taxon>Craniata</taxon>
        <taxon>Vertebrata</taxon>
        <taxon>Euteleostomi</taxon>
        <taxon>Actinopterygii</taxon>
        <taxon>Neopterygii</taxon>
        <taxon>Teleostei</taxon>
        <taxon>Neoteleostei</taxon>
        <taxon>Acanthomorphata</taxon>
        <taxon>Eupercaria</taxon>
        <taxon>Perciformes</taxon>
        <taxon>Cottioidei</taxon>
        <taxon>Zoarcales</taxon>
        <taxon>Zoarcidae</taxon>
        <taxon>Zoarcinae</taxon>
        <taxon>Zoarces</taxon>
    </lineage>
</organism>
<evidence type="ECO:0000256" key="3">
    <source>
        <dbReference type="ARBA" id="ARBA00022490"/>
    </source>
</evidence>
<dbReference type="FunFam" id="3.30.70.330:FF:000167">
    <property type="entry name" value="protein boule-like isoform X1"/>
    <property type="match status" value="1"/>
</dbReference>
<evidence type="ECO:0000256" key="7">
    <source>
        <dbReference type="ARBA" id="ARBA00022884"/>
    </source>
</evidence>
<keyword evidence="5" id="KW-0810">Translation regulation</keyword>
<evidence type="ECO:0000256" key="9">
    <source>
        <dbReference type="ARBA" id="ARBA00062241"/>
    </source>
</evidence>
<gene>
    <name evidence="14" type="ORF">VZT92_017845</name>
</gene>
<protein>
    <recommendedName>
        <fullName evidence="10">Protein boule-like</fullName>
    </recommendedName>
</protein>
<evidence type="ECO:0000256" key="1">
    <source>
        <dbReference type="ARBA" id="ARBA00004496"/>
    </source>
</evidence>
<name>A0AAW1EMZ6_ZOAVI</name>
<evidence type="ECO:0000256" key="12">
    <source>
        <dbReference type="SAM" id="MobiDB-lite"/>
    </source>
</evidence>
<evidence type="ECO:0000256" key="5">
    <source>
        <dbReference type="ARBA" id="ARBA00022845"/>
    </source>
</evidence>
<dbReference type="PANTHER" id="PTHR11176">
    <property type="entry name" value="BOULE-RELATED"/>
    <property type="match status" value="1"/>
</dbReference>
<sequence>MNVVMEADNRHEFTSSCPSQNSSCSSSPEVLPSGTHDDSPTHYTRCPGTFIPRPGTVIPNRIFVGGIDYNVNESDLRHVFSQHGAVKEVKIVIDRSGLSKGYGFVTFERQGDALKILHDADGIFFKDKKLNIGQAVRRQQVTAQTKSALVPAHDSATLQPMSCGTTPAGCPYIYHNGVAYFHCPNMPQPLAHHWPVSHQPVYQQPAYHHQQCAPNQYQWNVVQSPMPPSPVVYPQPSEYLYQPADGGPVQPPLPVMEDTTAEFVEPTVLQVYPSYPPRTDGMTPIVLQHDPRKNLMFPPVQVHLKRKYRRFIHHEDYHYLPEAAEPPGASMLHTHQPLM</sequence>
<feature type="domain" description="RRM" evidence="13">
    <location>
        <begin position="60"/>
        <end position="137"/>
    </location>
</feature>
<dbReference type="PANTHER" id="PTHR11176:SF10">
    <property type="entry name" value="PROTEIN BOULE-LIKE"/>
    <property type="match status" value="1"/>
</dbReference>
<dbReference type="InterPro" id="IPR000504">
    <property type="entry name" value="RRM_dom"/>
</dbReference>
<evidence type="ECO:0000313" key="15">
    <source>
        <dbReference type="Proteomes" id="UP001488805"/>
    </source>
</evidence>
<dbReference type="SMART" id="SM00360">
    <property type="entry name" value="RRM"/>
    <property type="match status" value="1"/>
</dbReference>
<evidence type="ECO:0000256" key="4">
    <source>
        <dbReference type="ARBA" id="ARBA00022782"/>
    </source>
</evidence>
<dbReference type="GO" id="GO:0007283">
    <property type="term" value="P:spermatogenesis"/>
    <property type="evidence" value="ECO:0007669"/>
    <property type="project" value="UniProtKB-KW"/>
</dbReference>
<keyword evidence="3" id="KW-0963">Cytoplasm</keyword>
<keyword evidence="15" id="KW-1185">Reference proteome</keyword>
<dbReference type="Pfam" id="PF00076">
    <property type="entry name" value="RRM_1"/>
    <property type="match status" value="1"/>
</dbReference>
<dbReference type="GO" id="GO:0008494">
    <property type="term" value="F:translation activator activity"/>
    <property type="evidence" value="ECO:0007669"/>
    <property type="project" value="TreeGrafter"/>
</dbReference>
<dbReference type="GO" id="GO:0051321">
    <property type="term" value="P:meiotic cell cycle"/>
    <property type="evidence" value="ECO:0007669"/>
    <property type="project" value="UniProtKB-ARBA"/>
</dbReference>
<feature type="compositionally biased region" description="Low complexity" evidence="12">
    <location>
        <begin position="15"/>
        <end position="27"/>
    </location>
</feature>
<evidence type="ECO:0000256" key="2">
    <source>
        <dbReference type="ARBA" id="ARBA00022473"/>
    </source>
</evidence>
<dbReference type="GO" id="GO:0045948">
    <property type="term" value="P:positive regulation of translational initiation"/>
    <property type="evidence" value="ECO:0007669"/>
    <property type="project" value="TreeGrafter"/>
</dbReference>
<feature type="region of interest" description="Disordered" evidence="12">
    <location>
        <begin position="1"/>
        <end position="45"/>
    </location>
</feature>
<evidence type="ECO:0000256" key="10">
    <source>
        <dbReference type="ARBA" id="ARBA00072848"/>
    </source>
</evidence>
<comment type="subcellular location">
    <subcellularLocation>
        <location evidence="1">Cytoplasm</location>
    </subcellularLocation>
</comment>
<accession>A0AAW1EMZ6</accession>
<keyword evidence="6" id="KW-0744">Spermatogenesis</keyword>
<dbReference type="SUPFAM" id="SSF54928">
    <property type="entry name" value="RNA-binding domain, RBD"/>
    <property type="match status" value="1"/>
</dbReference>
<comment type="subunit">
    <text evidence="9">Interacts with DAZ1 and DAZL.</text>
</comment>
<comment type="function">
    <text evidence="8">Probable RNA-binding protein, which may be required during spermatogenesis. May act by binding to the 3'-UTR of mRNAs and regulating their translation.</text>
</comment>
<keyword evidence="2" id="KW-0217">Developmental protein</keyword>
<evidence type="ECO:0000256" key="11">
    <source>
        <dbReference type="PROSITE-ProRule" id="PRU00176"/>
    </source>
</evidence>
<evidence type="ECO:0000256" key="8">
    <source>
        <dbReference type="ARBA" id="ARBA00060279"/>
    </source>
</evidence>
<evidence type="ECO:0000259" key="13">
    <source>
        <dbReference type="PROSITE" id="PS50102"/>
    </source>
</evidence>